<protein>
    <submittedName>
        <fullName evidence="2">UBA domain-containing protein 7</fullName>
    </submittedName>
</protein>
<proteinExistence type="predicted"/>
<dbReference type="InterPro" id="IPR036869">
    <property type="entry name" value="J_dom_sf"/>
</dbReference>
<feature type="compositionally biased region" description="Basic and acidic residues" evidence="1">
    <location>
        <begin position="97"/>
        <end position="119"/>
    </location>
</feature>
<dbReference type="Proteomes" id="UP000034841">
    <property type="component" value="Unassembled WGS sequence"/>
</dbReference>
<dbReference type="PANTHER" id="PTHR23172:SF19">
    <property type="entry name" value="J DOMAIN-CONTAINING PROTEIN"/>
    <property type="match status" value="1"/>
</dbReference>
<feature type="compositionally biased region" description="Polar residues" evidence="1">
    <location>
        <begin position="7"/>
        <end position="18"/>
    </location>
</feature>
<gene>
    <name evidence="2" type="primary">ucp7</name>
    <name evidence="2" type="ORF">CFO_g3341</name>
</gene>
<dbReference type="PANTHER" id="PTHR23172">
    <property type="entry name" value="AUXILIN/CYCLIN G-ASSOCIATED KINASE-RELATED"/>
    <property type="match status" value="1"/>
</dbReference>
<evidence type="ECO:0000313" key="3">
    <source>
        <dbReference type="Proteomes" id="UP000034841"/>
    </source>
</evidence>
<feature type="compositionally biased region" description="Low complexity" evidence="1">
    <location>
        <begin position="168"/>
        <end position="182"/>
    </location>
</feature>
<feature type="compositionally biased region" description="Basic and acidic residues" evidence="1">
    <location>
        <begin position="432"/>
        <end position="442"/>
    </location>
</feature>
<name>A0A0F8DEA7_CERFI</name>
<organism evidence="2 3">
    <name type="scientific">Ceratocystis fimbriata f. sp. platani</name>
    <dbReference type="NCBI Taxonomy" id="88771"/>
    <lineage>
        <taxon>Eukaryota</taxon>
        <taxon>Fungi</taxon>
        <taxon>Dikarya</taxon>
        <taxon>Ascomycota</taxon>
        <taxon>Pezizomycotina</taxon>
        <taxon>Sordariomycetes</taxon>
        <taxon>Hypocreomycetidae</taxon>
        <taxon>Microascales</taxon>
        <taxon>Ceratocystidaceae</taxon>
        <taxon>Ceratocystis</taxon>
    </lineage>
</organism>
<dbReference type="Gene3D" id="1.25.40.10">
    <property type="entry name" value="Tetratricopeptide repeat domain"/>
    <property type="match status" value="1"/>
</dbReference>
<dbReference type="GO" id="GO:0030276">
    <property type="term" value="F:clathrin binding"/>
    <property type="evidence" value="ECO:0007669"/>
    <property type="project" value="TreeGrafter"/>
</dbReference>
<dbReference type="GO" id="GO:0031982">
    <property type="term" value="C:vesicle"/>
    <property type="evidence" value="ECO:0007669"/>
    <property type="project" value="TreeGrafter"/>
</dbReference>
<accession>A0A0F8DEA7</accession>
<dbReference type="EMBL" id="LBBL01000169">
    <property type="protein sequence ID" value="KKF94299.1"/>
    <property type="molecule type" value="Genomic_DNA"/>
</dbReference>
<dbReference type="GO" id="GO:0072318">
    <property type="term" value="P:clathrin coat disassembly"/>
    <property type="evidence" value="ECO:0007669"/>
    <property type="project" value="TreeGrafter"/>
</dbReference>
<feature type="region of interest" description="Disordered" evidence="1">
    <location>
        <begin position="418"/>
        <end position="450"/>
    </location>
</feature>
<feature type="compositionally biased region" description="Polar residues" evidence="1">
    <location>
        <begin position="212"/>
        <end position="240"/>
    </location>
</feature>
<dbReference type="SUPFAM" id="SSF48452">
    <property type="entry name" value="TPR-like"/>
    <property type="match status" value="1"/>
</dbReference>
<feature type="region of interest" description="Disordered" evidence="1">
    <location>
        <begin position="198"/>
        <end position="339"/>
    </location>
</feature>
<dbReference type="GO" id="GO:0072583">
    <property type="term" value="P:clathrin-dependent endocytosis"/>
    <property type="evidence" value="ECO:0007669"/>
    <property type="project" value="TreeGrafter"/>
</dbReference>
<dbReference type="AlphaFoldDB" id="A0A0F8DEA7"/>
<reference evidence="2 3" key="1">
    <citation type="submission" date="2015-04" db="EMBL/GenBank/DDBJ databases">
        <title>Genome sequence of Ceratocystis platani, a major pathogen of plane trees.</title>
        <authorList>
            <person name="Belbahri L."/>
        </authorList>
    </citation>
    <scope>NUCLEOTIDE SEQUENCE [LARGE SCALE GENOMIC DNA]</scope>
    <source>
        <strain evidence="2 3">CFO</strain>
    </source>
</reference>
<dbReference type="InterPro" id="IPR011990">
    <property type="entry name" value="TPR-like_helical_dom_sf"/>
</dbReference>
<dbReference type="FunFam" id="1.25.40.10:FF:000354">
    <property type="entry name" value="UBA domain-containing protein 7"/>
    <property type="match status" value="1"/>
</dbReference>
<evidence type="ECO:0000256" key="1">
    <source>
        <dbReference type="SAM" id="MobiDB-lite"/>
    </source>
</evidence>
<dbReference type="FunFam" id="1.10.287.110:FF:000002">
    <property type="entry name" value="putative tyrosine-protein phosphatase auxilin isoform X2"/>
    <property type="match status" value="1"/>
</dbReference>
<dbReference type="Gene3D" id="1.10.287.110">
    <property type="entry name" value="DnaJ domain"/>
    <property type="match status" value="1"/>
</dbReference>
<feature type="compositionally biased region" description="Low complexity" evidence="1">
    <location>
        <begin position="614"/>
        <end position="627"/>
    </location>
</feature>
<dbReference type="GO" id="GO:0005737">
    <property type="term" value="C:cytoplasm"/>
    <property type="evidence" value="ECO:0007669"/>
    <property type="project" value="TreeGrafter"/>
</dbReference>
<feature type="compositionally biased region" description="Basic and acidic residues" evidence="1">
    <location>
        <begin position="281"/>
        <end position="304"/>
    </location>
</feature>
<feature type="region of interest" description="Disordered" evidence="1">
    <location>
        <begin position="1"/>
        <end position="185"/>
    </location>
</feature>
<keyword evidence="3" id="KW-1185">Reference proteome</keyword>
<feature type="compositionally biased region" description="Low complexity" evidence="1">
    <location>
        <begin position="253"/>
        <end position="267"/>
    </location>
</feature>
<feature type="compositionally biased region" description="Polar residues" evidence="1">
    <location>
        <begin position="35"/>
        <end position="95"/>
    </location>
</feature>
<feature type="region of interest" description="Disordered" evidence="1">
    <location>
        <begin position="605"/>
        <end position="651"/>
    </location>
</feature>
<dbReference type="SUPFAM" id="SSF46565">
    <property type="entry name" value="Chaperone J-domain"/>
    <property type="match status" value="1"/>
</dbReference>
<feature type="compositionally biased region" description="Polar residues" evidence="1">
    <location>
        <begin position="135"/>
        <end position="157"/>
    </location>
</feature>
<evidence type="ECO:0000313" key="2">
    <source>
        <dbReference type="EMBL" id="KKF94299.1"/>
    </source>
</evidence>
<sequence>MDDLSGLTWSSTSNQGQKPSSNLNSINLPNNASSYSSFRATPSPFSSGRQTPLSQTNAGPTSKPANITASAPGQDSFSNLMSFAKGSTSSSTANLSLRERQELLEAEKRRKEAEKRKLAESQFNFDQLAARGTPPNASSAFPKPSYNSGASGASTPSFGMPVVPPPFSASLSTSSTQPSKASFNDDDDLFAAFNAETKVDNASHYPPPAKTPVSQSTGLDLSNPTNWAATTTSTGAPINNTDDDPFGISSFKTTSSSAAPAVPATSTDDVDFLGDLARPVEQVRREQEEKRLAEEAARAKERKPAPKSRHRPAAPIDESDSSSEQEQGSRKTGNPAFDKAIDQLMAYGFDEKTAVRGLTESGAESKNGEGSAAWMNNAAGGEDLSKTVAAVSGQIFKTANSFWKTSQKKVQKAMAEFNQELPPGGDPSQPKWMREAQVHSERASSATTTDEAMMLESDGRMGGKGGSSAHFKRGDYASAHEAYSISLSFLPSTHPLTIVLLTNRALTSLKNGEPKNAIKDADDVLQLIGPSCGQDEIVMVHTETGNEEKRNMKDLFGKALSRKAEALEQMERWSDAGSVWQQCVEAGVGGPTAIAGRQRCQKAIAPKPAPRPPAAVVKPKPRPTAAKSPANGNSEAVERLRKANEAAAQEDDEKFALAEKVDARIAAWRDGKRDNLRALIGSLDKVLWENSGWKKVGLHELVLANKVKVSYMKAIAKTHPDKIPQDASTEVRLIAATVFATLNESWDKFKAENGL</sequence>
<comment type="caution">
    <text evidence="2">The sequence shown here is derived from an EMBL/GenBank/DDBJ whole genome shotgun (WGS) entry which is preliminary data.</text>
</comment>
<feature type="compositionally biased region" description="Low complexity" evidence="1">
    <location>
        <begin position="19"/>
        <end position="34"/>
    </location>
</feature>
<dbReference type="OrthoDB" id="1717591at2759"/>